<feature type="domain" description="ABC transporter" evidence="7">
    <location>
        <begin position="2"/>
        <end position="237"/>
    </location>
</feature>
<sequence>MLRMRNIAKRYGAAVALEDVDLSVEAGEVMALLGENGAGKSTLVKILSGLEQPDAGSIAIAGATVTIGSPGRARSAGISYVAQELSVIGSLSVAENVFLGDDSIGVLRGPRRLARLARPFLARVGLDHVDPLRPADAFSVAERQLVEIARLLSRKARIAILDEPTAALSETEIERVKAAVRALAAEGCAVIYVTHRLGEVFELARRVTVIRNGRSFDAVETRSLDVERLIEMMLGRRLEQMFPARAESPGDVVLAVENCLCPGLSAPVSFTVRRGEMLGLAGQVGSGANAILKALAGLVPIQQGRIVFQGRPFTPRTIRDSIAAGIAYCSDDRKRDGVFAVRNLVENLTAPTLRAVSRGGLIDRAAEGAHARTIAQQFDVDVNRLDRLAGHLSGGNQQKVALGKWIGLAPSLLLVEEPTRGVDVGARAEIYRHLRAQTERGLAVLFASSDTHEVLGLSDRIGTFFHGRLVGLAPAQTMTAESVTRAVTHPDLAA</sequence>
<evidence type="ECO:0000256" key="6">
    <source>
        <dbReference type="ARBA" id="ARBA00022840"/>
    </source>
</evidence>
<dbReference type="InterPro" id="IPR017871">
    <property type="entry name" value="ABC_transporter-like_CS"/>
</dbReference>
<dbReference type="SMART" id="SM00382">
    <property type="entry name" value="AAA"/>
    <property type="match status" value="2"/>
</dbReference>
<dbReference type="AlphaFoldDB" id="A0A6A7Y631"/>
<dbReference type="Pfam" id="PF00005">
    <property type="entry name" value="ABC_tran"/>
    <property type="match status" value="2"/>
</dbReference>
<dbReference type="EMBL" id="VWNA01000002">
    <property type="protein sequence ID" value="MQT14730.1"/>
    <property type="molecule type" value="Genomic_DNA"/>
</dbReference>
<dbReference type="InterPro" id="IPR050107">
    <property type="entry name" value="ABC_carbohydrate_import_ATPase"/>
</dbReference>
<dbReference type="Gene3D" id="3.40.50.300">
    <property type="entry name" value="P-loop containing nucleotide triphosphate hydrolases"/>
    <property type="match status" value="2"/>
</dbReference>
<evidence type="ECO:0000256" key="1">
    <source>
        <dbReference type="ARBA" id="ARBA00005417"/>
    </source>
</evidence>
<evidence type="ECO:0000256" key="2">
    <source>
        <dbReference type="ARBA" id="ARBA00022448"/>
    </source>
</evidence>
<comment type="caution">
    <text evidence="8">The sequence shown here is derived from an EMBL/GenBank/DDBJ whole genome shotgun (WGS) entry which is preliminary data.</text>
</comment>
<reference evidence="8 9" key="1">
    <citation type="submission" date="2019-09" db="EMBL/GenBank/DDBJ databases">
        <title>Segnochrobactrum spirostomi gen. nov., sp. nov., isolated from the ciliate Spirostomum cf. yagiui and description of a novel family, Segnochrobactraceae fam. nov. within the order Rhizobiales of the class Alphaproteobacteria.</title>
        <authorList>
            <person name="Akter S."/>
            <person name="Shazib S.U.A."/>
            <person name="Shin M.K."/>
        </authorList>
    </citation>
    <scope>NUCLEOTIDE SEQUENCE [LARGE SCALE GENOMIC DNA]</scope>
    <source>
        <strain evidence="8 9">Sp-1</strain>
    </source>
</reference>
<feature type="domain" description="ABC transporter" evidence="7">
    <location>
        <begin position="236"/>
        <end position="491"/>
    </location>
</feature>
<dbReference type="CDD" id="cd03216">
    <property type="entry name" value="ABC_Carb_Monos_I"/>
    <property type="match status" value="1"/>
</dbReference>
<evidence type="ECO:0000259" key="7">
    <source>
        <dbReference type="PROSITE" id="PS50893"/>
    </source>
</evidence>
<evidence type="ECO:0000313" key="9">
    <source>
        <dbReference type="Proteomes" id="UP000332515"/>
    </source>
</evidence>
<dbReference type="SUPFAM" id="SSF52540">
    <property type="entry name" value="P-loop containing nucleoside triphosphate hydrolases"/>
    <property type="match status" value="2"/>
</dbReference>
<evidence type="ECO:0000256" key="3">
    <source>
        <dbReference type="ARBA" id="ARBA00022597"/>
    </source>
</evidence>
<proteinExistence type="inferred from homology"/>
<keyword evidence="2" id="KW-0813">Transport</keyword>
<dbReference type="PROSITE" id="PS50893">
    <property type="entry name" value="ABC_TRANSPORTER_2"/>
    <property type="match status" value="2"/>
</dbReference>
<dbReference type="InterPro" id="IPR003439">
    <property type="entry name" value="ABC_transporter-like_ATP-bd"/>
</dbReference>
<dbReference type="GO" id="GO:0005524">
    <property type="term" value="F:ATP binding"/>
    <property type="evidence" value="ECO:0007669"/>
    <property type="project" value="UniProtKB-KW"/>
</dbReference>
<protein>
    <submittedName>
        <fullName evidence="8">Sugar ABC transporter ATP-binding protein</fullName>
    </submittedName>
</protein>
<keyword evidence="6 8" id="KW-0067">ATP-binding</keyword>
<dbReference type="InterPro" id="IPR003593">
    <property type="entry name" value="AAA+_ATPase"/>
</dbReference>
<evidence type="ECO:0000256" key="5">
    <source>
        <dbReference type="ARBA" id="ARBA00022741"/>
    </source>
</evidence>
<keyword evidence="5" id="KW-0547">Nucleotide-binding</keyword>
<comment type="similarity">
    <text evidence="1">Belongs to the ABC transporter superfamily.</text>
</comment>
<gene>
    <name evidence="8" type="ORF">F0357_19125</name>
</gene>
<evidence type="ECO:0000256" key="4">
    <source>
        <dbReference type="ARBA" id="ARBA00022737"/>
    </source>
</evidence>
<accession>A0A6A7Y631</accession>
<dbReference type="PANTHER" id="PTHR43790">
    <property type="entry name" value="CARBOHYDRATE TRANSPORT ATP-BINDING PROTEIN MG119-RELATED"/>
    <property type="match status" value="1"/>
</dbReference>
<dbReference type="GO" id="GO:0016887">
    <property type="term" value="F:ATP hydrolysis activity"/>
    <property type="evidence" value="ECO:0007669"/>
    <property type="project" value="InterPro"/>
</dbReference>
<organism evidence="8 9">
    <name type="scientific">Segnochrobactrum spirostomi</name>
    <dbReference type="NCBI Taxonomy" id="2608987"/>
    <lineage>
        <taxon>Bacteria</taxon>
        <taxon>Pseudomonadati</taxon>
        <taxon>Pseudomonadota</taxon>
        <taxon>Alphaproteobacteria</taxon>
        <taxon>Hyphomicrobiales</taxon>
        <taxon>Segnochrobactraceae</taxon>
        <taxon>Segnochrobactrum</taxon>
    </lineage>
</organism>
<keyword evidence="4" id="KW-0677">Repeat</keyword>
<dbReference type="RefSeq" id="WP_153487853.1">
    <property type="nucleotide sequence ID" value="NZ_VWNA01000002.1"/>
</dbReference>
<dbReference type="PANTHER" id="PTHR43790:SF9">
    <property type="entry name" value="GALACTOFURANOSE TRANSPORTER ATP-BINDING PROTEIN YTFR"/>
    <property type="match status" value="1"/>
</dbReference>
<dbReference type="CDD" id="cd03215">
    <property type="entry name" value="ABC_Carb_Monos_II"/>
    <property type="match status" value="1"/>
</dbReference>
<keyword evidence="3" id="KW-0762">Sugar transport</keyword>
<name>A0A6A7Y631_9HYPH</name>
<dbReference type="InterPro" id="IPR027417">
    <property type="entry name" value="P-loop_NTPase"/>
</dbReference>
<evidence type="ECO:0000313" key="8">
    <source>
        <dbReference type="EMBL" id="MQT14730.1"/>
    </source>
</evidence>
<keyword evidence="9" id="KW-1185">Reference proteome</keyword>
<dbReference type="Proteomes" id="UP000332515">
    <property type="component" value="Unassembled WGS sequence"/>
</dbReference>
<dbReference type="PROSITE" id="PS00211">
    <property type="entry name" value="ABC_TRANSPORTER_1"/>
    <property type="match status" value="1"/>
</dbReference>